<dbReference type="PANTHER" id="PTHR43353">
    <property type="entry name" value="SUCCINATE-SEMIALDEHYDE DEHYDROGENASE, MITOCHONDRIAL"/>
    <property type="match status" value="1"/>
</dbReference>
<evidence type="ECO:0000313" key="5">
    <source>
        <dbReference type="EMBL" id="NBE50190.1"/>
    </source>
</evidence>
<dbReference type="InterPro" id="IPR016163">
    <property type="entry name" value="Ald_DH_C"/>
</dbReference>
<sequence>MSNGETVTADTALPRPVNYIADAWSDCEAVRDDRDAWNIDPNTRQPVHRMATTAPRDVERALRHAERVYGVGRWDEEARRERADMLERVAALIEGRAEDIARTDSLTSGVPIGVTRKVTAFLPARIRATAADLLSIPRVRPLAAGGRDVRLYKVPWGPAAILTPWNGPSFIPAAKVVSAVAAGCPVILKPSEHAPGSAQLVVECFVEAGLPSGALQLVHGRGDVGAALTGDPRVRIVSFTGGPAAGRAIARGAAEDFKVLQLELGGNNPALVLDDADVEVAADGIFDGMTKLNGQWCEGPGKVLAHRSLLDPLLEALTERLSKVVVGHSLDEGTELGPISNAPHFATLQSRIDGLRSLGATVHQPARLPELDGYFLSPTVAAGADPARATAELFGPVVSLHAVDSDEEALRIANSNPSGLDAYVFGGDAERAVEVGSRVLAGEVRVNGAKIADLGDDSAQSFWGPAGLGGHGPAESVRVFCGDRVVGVDSPELPL</sequence>
<reference evidence="5" key="1">
    <citation type="submission" date="2020-01" db="EMBL/GenBank/DDBJ databases">
        <title>Whole-genome analyses of novel actinobacteria.</title>
        <authorList>
            <person name="Sahin N."/>
        </authorList>
    </citation>
    <scope>NUCLEOTIDE SEQUENCE</scope>
    <source>
        <strain evidence="5">YC537</strain>
    </source>
</reference>
<keyword evidence="6" id="KW-1185">Reference proteome</keyword>
<proteinExistence type="inferred from homology"/>
<evidence type="ECO:0000256" key="1">
    <source>
        <dbReference type="ARBA" id="ARBA00023002"/>
    </source>
</evidence>
<dbReference type="Gene3D" id="3.40.309.10">
    <property type="entry name" value="Aldehyde Dehydrogenase, Chain A, domain 2"/>
    <property type="match status" value="1"/>
</dbReference>
<dbReference type="Pfam" id="PF00171">
    <property type="entry name" value="Aldedh"/>
    <property type="match status" value="1"/>
</dbReference>
<feature type="active site" evidence="2">
    <location>
        <position position="263"/>
    </location>
</feature>
<keyword evidence="1 3" id="KW-0560">Oxidoreductase</keyword>
<dbReference type="Gene3D" id="3.40.605.10">
    <property type="entry name" value="Aldehyde Dehydrogenase, Chain A, domain 1"/>
    <property type="match status" value="1"/>
</dbReference>
<evidence type="ECO:0000256" key="2">
    <source>
        <dbReference type="PROSITE-ProRule" id="PRU10007"/>
    </source>
</evidence>
<dbReference type="InterPro" id="IPR050740">
    <property type="entry name" value="Aldehyde_DH_Superfamily"/>
</dbReference>
<dbReference type="InterPro" id="IPR016161">
    <property type="entry name" value="Ald_DH/histidinol_DH"/>
</dbReference>
<accession>A0A964UR37</accession>
<dbReference type="InterPro" id="IPR016162">
    <property type="entry name" value="Ald_DH_N"/>
</dbReference>
<dbReference type="OrthoDB" id="5720601at2"/>
<organism evidence="5 6">
    <name type="scientific">Streptomyces boluensis</name>
    <dbReference type="NCBI Taxonomy" id="1775135"/>
    <lineage>
        <taxon>Bacteria</taxon>
        <taxon>Bacillati</taxon>
        <taxon>Actinomycetota</taxon>
        <taxon>Actinomycetes</taxon>
        <taxon>Kitasatosporales</taxon>
        <taxon>Streptomycetaceae</taxon>
        <taxon>Streptomyces</taxon>
    </lineage>
</organism>
<evidence type="ECO:0000313" key="6">
    <source>
        <dbReference type="Proteomes" id="UP000598297"/>
    </source>
</evidence>
<name>A0A964UR37_9ACTN</name>
<dbReference type="SUPFAM" id="SSF53720">
    <property type="entry name" value="ALDH-like"/>
    <property type="match status" value="1"/>
</dbReference>
<evidence type="ECO:0000259" key="4">
    <source>
        <dbReference type="Pfam" id="PF00171"/>
    </source>
</evidence>
<evidence type="ECO:0000256" key="3">
    <source>
        <dbReference type="RuleBase" id="RU003345"/>
    </source>
</evidence>
<dbReference type="InterPro" id="IPR015590">
    <property type="entry name" value="Aldehyde_DH_dom"/>
</dbReference>
<dbReference type="EMBL" id="JAAAHS010000006">
    <property type="protein sequence ID" value="NBE50190.1"/>
    <property type="molecule type" value="Genomic_DNA"/>
</dbReference>
<gene>
    <name evidence="5" type="ORF">GUY60_01845</name>
</gene>
<dbReference type="CDD" id="cd07078">
    <property type="entry name" value="ALDH"/>
    <property type="match status" value="1"/>
</dbReference>
<comment type="similarity">
    <text evidence="3">Belongs to the aldehyde dehydrogenase family.</text>
</comment>
<dbReference type="Proteomes" id="UP000598297">
    <property type="component" value="Unassembled WGS sequence"/>
</dbReference>
<protein>
    <submittedName>
        <fullName evidence="5">Aldehyde dehydrogenase family protein</fullName>
    </submittedName>
</protein>
<dbReference type="PROSITE" id="PS00687">
    <property type="entry name" value="ALDEHYDE_DEHYDR_GLU"/>
    <property type="match status" value="1"/>
</dbReference>
<dbReference type="PANTHER" id="PTHR43353:SF3">
    <property type="entry name" value="ALDEHYDE DEHYDROGENASE-RELATED"/>
    <property type="match status" value="1"/>
</dbReference>
<dbReference type="AlphaFoldDB" id="A0A964UR37"/>
<dbReference type="InterPro" id="IPR029510">
    <property type="entry name" value="Ald_DH_CS_GLU"/>
</dbReference>
<feature type="domain" description="Aldehyde dehydrogenase" evidence="4">
    <location>
        <begin position="37"/>
        <end position="452"/>
    </location>
</feature>
<dbReference type="GO" id="GO:0016620">
    <property type="term" value="F:oxidoreductase activity, acting on the aldehyde or oxo group of donors, NAD or NADP as acceptor"/>
    <property type="evidence" value="ECO:0007669"/>
    <property type="project" value="InterPro"/>
</dbReference>
<dbReference type="RefSeq" id="WP_161693053.1">
    <property type="nucleotide sequence ID" value="NZ_JAAAHS010000006.1"/>
</dbReference>
<comment type="caution">
    <text evidence="5">The sequence shown here is derived from an EMBL/GenBank/DDBJ whole genome shotgun (WGS) entry which is preliminary data.</text>
</comment>